<feature type="region of interest" description="Disordered" evidence="6">
    <location>
        <begin position="187"/>
        <end position="209"/>
    </location>
</feature>
<dbReference type="PROSITE" id="PS01031">
    <property type="entry name" value="SHSP"/>
    <property type="match status" value="1"/>
</dbReference>
<evidence type="ECO:0000313" key="9">
    <source>
        <dbReference type="EMBL" id="KAK7357224.1"/>
    </source>
</evidence>
<protein>
    <recommendedName>
        <fullName evidence="8">SHSP domain-containing protein</fullName>
    </recommendedName>
</protein>
<sequence length="243" mass="27909">MVDMCSAMSTDRYFVLRDTRSLNLEEKLRIMEVELGLKITRTKDENTSVSDFQFAKDRSGPVFFSKETDAKLTLTAHLKGYKKEDIDINISKDGTEISVSGEREVQEMQMIPFKKELKTKGFAKKFRIPDGAVLDRIKAKYNEVDAVLTIVMPKMEVRKGMTEIEEVQEKEEVIVAENVVDSMISDPEERELEKVADKTEEETPPVKKHKTPWTPCPPFYFGGSTLLVTLLFLVMHYIRSRKS</sequence>
<keyword evidence="10" id="KW-1185">Reference proteome</keyword>
<evidence type="ECO:0000256" key="6">
    <source>
        <dbReference type="SAM" id="MobiDB-lite"/>
    </source>
</evidence>
<dbReference type="SUPFAM" id="SSF49764">
    <property type="entry name" value="HSP20-like chaperones"/>
    <property type="match status" value="1"/>
</dbReference>
<keyword evidence="7" id="KW-1133">Transmembrane helix</keyword>
<feature type="transmembrane region" description="Helical" evidence="7">
    <location>
        <begin position="219"/>
        <end position="238"/>
    </location>
</feature>
<evidence type="ECO:0000256" key="3">
    <source>
        <dbReference type="ARBA" id="ARBA00022821"/>
    </source>
</evidence>
<evidence type="ECO:0000256" key="4">
    <source>
        <dbReference type="PROSITE-ProRule" id="PRU00285"/>
    </source>
</evidence>
<accession>A0AAN9MMA0</accession>
<keyword evidence="7" id="KW-0472">Membrane</keyword>
<proteinExistence type="inferred from homology"/>
<evidence type="ECO:0000259" key="8">
    <source>
        <dbReference type="PROSITE" id="PS01031"/>
    </source>
</evidence>
<dbReference type="PANTHER" id="PTHR43670">
    <property type="entry name" value="HEAT SHOCK PROTEIN 26"/>
    <property type="match status" value="1"/>
</dbReference>
<dbReference type="Proteomes" id="UP001374584">
    <property type="component" value="Unassembled WGS sequence"/>
</dbReference>
<evidence type="ECO:0000256" key="7">
    <source>
        <dbReference type="SAM" id="Phobius"/>
    </source>
</evidence>
<reference evidence="9 10" key="1">
    <citation type="submission" date="2024-01" db="EMBL/GenBank/DDBJ databases">
        <title>The genomes of 5 underutilized Papilionoideae crops provide insights into root nodulation and disease resistanc.</title>
        <authorList>
            <person name="Jiang F."/>
        </authorList>
    </citation>
    <scope>NUCLEOTIDE SEQUENCE [LARGE SCALE GENOMIC DNA]</scope>
    <source>
        <strain evidence="9">JINMINGXINNONG_FW02</strain>
        <tissue evidence="9">Leaves</tissue>
    </source>
</reference>
<comment type="subcellular location">
    <subcellularLocation>
        <location evidence="1">Cell membrane</location>
        <topology evidence="1">Single-pass membrane protein</topology>
    </subcellularLocation>
</comment>
<dbReference type="EMBL" id="JAYMYR010000006">
    <property type="protein sequence ID" value="KAK7357224.1"/>
    <property type="molecule type" value="Genomic_DNA"/>
</dbReference>
<feature type="domain" description="SHSP" evidence="8">
    <location>
        <begin position="53"/>
        <end position="170"/>
    </location>
</feature>
<evidence type="ECO:0000256" key="5">
    <source>
        <dbReference type="RuleBase" id="RU003616"/>
    </source>
</evidence>
<dbReference type="AlphaFoldDB" id="A0AAN9MMA0"/>
<dbReference type="CDD" id="cd06464">
    <property type="entry name" value="ACD_sHsps-like"/>
    <property type="match status" value="1"/>
</dbReference>
<comment type="similarity">
    <text evidence="4 5">Belongs to the small heat shock protein (HSP20) family.</text>
</comment>
<gene>
    <name evidence="9" type="ORF">VNO80_16508</name>
</gene>
<evidence type="ECO:0000256" key="2">
    <source>
        <dbReference type="ARBA" id="ARBA00022475"/>
    </source>
</evidence>
<dbReference type="Pfam" id="PF00011">
    <property type="entry name" value="HSP20"/>
    <property type="match status" value="1"/>
</dbReference>
<dbReference type="PANTHER" id="PTHR43670:SF34">
    <property type="entry name" value="HSP20-LIKE CHAPERONES SUPERFAMILY PROTEIN"/>
    <property type="match status" value="1"/>
</dbReference>
<dbReference type="Gene3D" id="2.60.40.790">
    <property type="match status" value="1"/>
</dbReference>
<organism evidence="9 10">
    <name type="scientific">Phaseolus coccineus</name>
    <name type="common">Scarlet runner bean</name>
    <name type="synonym">Phaseolus multiflorus</name>
    <dbReference type="NCBI Taxonomy" id="3886"/>
    <lineage>
        <taxon>Eukaryota</taxon>
        <taxon>Viridiplantae</taxon>
        <taxon>Streptophyta</taxon>
        <taxon>Embryophyta</taxon>
        <taxon>Tracheophyta</taxon>
        <taxon>Spermatophyta</taxon>
        <taxon>Magnoliopsida</taxon>
        <taxon>eudicotyledons</taxon>
        <taxon>Gunneridae</taxon>
        <taxon>Pentapetalae</taxon>
        <taxon>rosids</taxon>
        <taxon>fabids</taxon>
        <taxon>Fabales</taxon>
        <taxon>Fabaceae</taxon>
        <taxon>Papilionoideae</taxon>
        <taxon>50 kb inversion clade</taxon>
        <taxon>NPAAA clade</taxon>
        <taxon>indigoferoid/millettioid clade</taxon>
        <taxon>Phaseoleae</taxon>
        <taxon>Phaseolus</taxon>
    </lineage>
</organism>
<evidence type="ECO:0000313" key="10">
    <source>
        <dbReference type="Proteomes" id="UP001374584"/>
    </source>
</evidence>
<dbReference type="InterPro" id="IPR008978">
    <property type="entry name" value="HSP20-like_chaperone"/>
</dbReference>
<dbReference type="GO" id="GO:0034605">
    <property type="term" value="P:cellular response to heat"/>
    <property type="evidence" value="ECO:0007669"/>
    <property type="project" value="TreeGrafter"/>
</dbReference>
<name>A0AAN9MMA0_PHACN</name>
<keyword evidence="3" id="KW-0611">Plant defense</keyword>
<dbReference type="GO" id="GO:0005886">
    <property type="term" value="C:plasma membrane"/>
    <property type="evidence" value="ECO:0007669"/>
    <property type="project" value="UniProtKB-SubCell"/>
</dbReference>
<keyword evidence="2" id="KW-1003">Cell membrane</keyword>
<dbReference type="InterPro" id="IPR002068">
    <property type="entry name" value="A-crystallin/Hsp20_dom"/>
</dbReference>
<dbReference type="GO" id="GO:0006952">
    <property type="term" value="P:defense response"/>
    <property type="evidence" value="ECO:0007669"/>
    <property type="project" value="UniProtKB-KW"/>
</dbReference>
<keyword evidence="7" id="KW-0812">Transmembrane</keyword>
<evidence type="ECO:0000256" key="1">
    <source>
        <dbReference type="ARBA" id="ARBA00004162"/>
    </source>
</evidence>
<comment type="caution">
    <text evidence="9">The sequence shown here is derived from an EMBL/GenBank/DDBJ whole genome shotgun (WGS) entry which is preliminary data.</text>
</comment>